<proteinExistence type="predicted"/>
<sequence>MGAAPPAEAVTALEHLLGPVTCNLLSDRRGSRAWKAIGLRGTAALKANNPEAAPGRDKATEMAQEDRHLLALTDAGALSPEYRVDAGAWECGRWLAVRWIDGTPLWNALALARGPEGDRPSVRPWLLGIARTWAEQLERLHAAGWAHADVQPTNTLVTGDGRAAIFDFALSCGPEVTGRLPYRGALIHTTAPEVADAILSTPEDTHVQVRPAADIWGFGASLFWCWTGHRPVPYAADAPLTDKFRAVADGKRLQFDDARPWSFPVFEEIVTACMAPAPDKRPTAADLVAIIEETQ</sequence>
<dbReference type="GO" id="GO:0004674">
    <property type="term" value="F:protein serine/threonine kinase activity"/>
    <property type="evidence" value="ECO:0007669"/>
    <property type="project" value="TreeGrafter"/>
</dbReference>
<gene>
    <name evidence="2" type="ORF">SAMN05216268_13623</name>
</gene>
<dbReference type="GO" id="GO:0005524">
    <property type="term" value="F:ATP binding"/>
    <property type="evidence" value="ECO:0007669"/>
    <property type="project" value="InterPro"/>
</dbReference>
<keyword evidence="2" id="KW-0808">Transferase</keyword>
<dbReference type="Gene3D" id="1.10.510.10">
    <property type="entry name" value="Transferase(Phosphotransferase) domain 1"/>
    <property type="match status" value="1"/>
</dbReference>
<feature type="domain" description="Protein kinase" evidence="1">
    <location>
        <begin position="1"/>
        <end position="295"/>
    </location>
</feature>
<dbReference type="Proteomes" id="UP000184388">
    <property type="component" value="Unassembled WGS sequence"/>
</dbReference>
<dbReference type="AlphaFoldDB" id="A0A9X8R0A8"/>
<dbReference type="InterPro" id="IPR000719">
    <property type="entry name" value="Prot_kinase_dom"/>
</dbReference>
<dbReference type="InterPro" id="IPR051681">
    <property type="entry name" value="Ser/Thr_Kinases-Pseudokinases"/>
</dbReference>
<name>A0A9X8R0A8_9ACTN</name>
<evidence type="ECO:0000259" key="1">
    <source>
        <dbReference type="PROSITE" id="PS50011"/>
    </source>
</evidence>
<dbReference type="PROSITE" id="PS50011">
    <property type="entry name" value="PROTEIN_KINASE_DOM"/>
    <property type="match status" value="1"/>
</dbReference>
<protein>
    <submittedName>
        <fullName evidence="2">Protein tyrosine kinase</fullName>
    </submittedName>
</protein>
<dbReference type="SUPFAM" id="SSF56112">
    <property type="entry name" value="Protein kinase-like (PK-like)"/>
    <property type="match status" value="2"/>
</dbReference>
<organism evidence="2 3">
    <name type="scientific">Streptomyces yunnanensis</name>
    <dbReference type="NCBI Taxonomy" id="156453"/>
    <lineage>
        <taxon>Bacteria</taxon>
        <taxon>Bacillati</taxon>
        <taxon>Actinomycetota</taxon>
        <taxon>Actinomycetes</taxon>
        <taxon>Kitasatosporales</taxon>
        <taxon>Streptomycetaceae</taxon>
        <taxon>Streptomyces</taxon>
    </lineage>
</organism>
<dbReference type="RefSeq" id="WP_073449949.1">
    <property type="nucleotide sequence ID" value="NZ_FRBK01000036.1"/>
</dbReference>
<keyword evidence="2" id="KW-0418">Kinase</keyword>
<evidence type="ECO:0000313" key="3">
    <source>
        <dbReference type="Proteomes" id="UP000184388"/>
    </source>
</evidence>
<dbReference type="SMART" id="SM00220">
    <property type="entry name" value="S_TKc"/>
    <property type="match status" value="1"/>
</dbReference>
<dbReference type="Pfam" id="PF00069">
    <property type="entry name" value="Pkinase"/>
    <property type="match status" value="1"/>
</dbReference>
<dbReference type="EMBL" id="FRBK01000036">
    <property type="protein sequence ID" value="SHN32435.1"/>
    <property type="molecule type" value="Genomic_DNA"/>
</dbReference>
<dbReference type="PANTHER" id="PTHR44329">
    <property type="entry name" value="SERINE/THREONINE-PROTEIN KINASE TNNI3K-RELATED"/>
    <property type="match status" value="1"/>
</dbReference>
<dbReference type="PANTHER" id="PTHR44329:SF214">
    <property type="entry name" value="PROTEIN KINASE DOMAIN-CONTAINING PROTEIN"/>
    <property type="match status" value="1"/>
</dbReference>
<comment type="caution">
    <text evidence="2">The sequence shown here is derived from an EMBL/GenBank/DDBJ whole genome shotgun (WGS) entry which is preliminary data.</text>
</comment>
<reference evidence="3" key="1">
    <citation type="submission" date="2016-11" db="EMBL/GenBank/DDBJ databases">
        <authorList>
            <person name="Jaros S."/>
            <person name="Januszkiewicz K."/>
            <person name="Wedrychowicz H."/>
        </authorList>
    </citation>
    <scope>NUCLEOTIDE SEQUENCE [LARGE SCALE GENOMIC DNA]</scope>
    <source>
        <strain evidence="3">CGMCC 4.3555</strain>
    </source>
</reference>
<accession>A0A9X8R0A8</accession>
<dbReference type="InterPro" id="IPR011009">
    <property type="entry name" value="Kinase-like_dom_sf"/>
</dbReference>
<evidence type="ECO:0000313" key="2">
    <source>
        <dbReference type="EMBL" id="SHN32435.1"/>
    </source>
</evidence>